<dbReference type="Proteomes" id="UP001168821">
    <property type="component" value="Unassembled WGS sequence"/>
</dbReference>
<reference evidence="1" key="1">
    <citation type="journal article" date="2023" name="G3 (Bethesda)">
        <title>Whole genome assemblies of Zophobas morio and Tenebrio molitor.</title>
        <authorList>
            <person name="Kaur S."/>
            <person name="Stinson S.A."/>
            <person name="diCenzo G.C."/>
        </authorList>
    </citation>
    <scope>NUCLEOTIDE SEQUENCE</scope>
    <source>
        <strain evidence="1">QUZm001</strain>
    </source>
</reference>
<dbReference type="EMBL" id="JALNTZ010004101">
    <property type="protein sequence ID" value="KAJ3615511.1"/>
    <property type="molecule type" value="Genomic_DNA"/>
</dbReference>
<dbReference type="Pfam" id="PF06229">
    <property type="entry name" value="FRG1"/>
    <property type="match status" value="1"/>
</dbReference>
<dbReference type="PANTHER" id="PTHR12928">
    <property type="entry name" value="FRG1 PROTEIN"/>
    <property type="match status" value="1"/>
</dbReference>
<keyword evidence="2" id="KW-1185">Reference proteome</keyword>
<dbReference type="GO" id="GO:0005730">
    <property type="term" value="C:nucleolus"/>
    <property type="evidence" value="ECO:0007669"/>
    <property type="project" value="TreeGrafter"/>
</dbReference>
<sequence>MNISGSLCGYAEAIGALEQWIVQCNPDKTFSFKSATNKFLCSKGFLLPTLKFEPSHIIPLYTLNRKRSFNFKVRKNGEPSDDDPTVNLTGLLDDDSVRFKVWTDQPPLMVAKARVTHHEEDVGVLELNTSKKYQSYQGKGATPMVSKEGKKALKIAAKEGRLNEELLERRSKIKADRYCK</sequence>
<gene>
    <name evidence="1" type="ORF">Zmor_016366</name>
</gene>
<dbReference type="PANTHER" id="PTHR12928:SF0">
    <property type="entry name" value="FSHD REGION GENE 1"/>
    <property type="match status" value="1"/>
</dbReference>
<dbReference type="GO" id="GO:0055120">
    <property type="term" value="C:striated muscle dense body"/>
    <property type="evidence" value="ECO:0007669"/>
    <property type="project" value="TreeGrafter"/>
</dbReference>
<dbReference type="GO" id="GO:0071013">
    <property type="term" value="C:catalytic step 2 spliceosome"/>
    <property type="evidence" value="ECO:0007669"/>
    <property type="project" value="TreeGrafter"/>
</dbReference>
<dbReference type="InterPro" id="IPR010414">
    <property type="entry name" value="FRG1"/>
</dbReference>
<proteinExistence type="predicted"/>
<protein>
    <submittedName>
        <fullName evidence="1">Uncharacterized protein</fullName>
    </submittedName>
</protein>
<organism evidence="1 2">
    <name type="scientific">Zophobas morio</name>
    <dbReference type="NCBI Taxonomy" id="2755281"/>
    <lineage>
        <taxon>Eukaryota</taxon>
        <taxon>Metazoa</taxon>
        <taxon>Ecdysozoa</taxon>
        <taxon>Arthropoda</taxon>
        <taxon>Hexapoda</taxon>
        <taxon>Insecta</taxon>
        <taxon>Pterygota</taxon>
        <taxon>Neoptera</taxon>
        <taxon>Endopterygota</taxon>
        <taxon>Coleoptera</taxon>
        <taxon>Polyphaga</taxon>
        <taxon>Cucujiformia</taxon>
        <taxon>Tenebrionidae</taxon>
        <taxon>Zophobas</taxon>
    </lineage>
</organism>
<comment type="caution">
    <text evidence="1">The sequence shown here is derived from an EMBL/GenBank/DDBJ whole genome shotgun (WGS) entry which is preliminary data.</text>
</comment>
<dbReference type="AlphaFoldDB" id="A0AA38HF84"/>
<name>A0AA38HF84_9CUCU</name>
<accession>A0AA38HF84</accession>
<evidence type="ECO:0000313" key="1">
    <source>
        <dbReference type="EMBL" id="KAJ3615511.1"/>
    </source>
</evidence>
<dbReference type="GO" id="GO:0051015">
    <property type="term" value="F:actin filament binding"/>
    <property type="evidence" value="ECO:0007669"/>
    <property type="project" value="TreeGrafter"/>
</dbReference>
<evidence type="ECO:0000313" key="2">
    <source>
        <dbReference type="Proteomes" id="UP001168821"/>
    </source>
</evidence>